<sequence length="80" mass="9063">MVLVPANMTKTKTRHICRPYQKQNSCRGIASKENDLAGSIPFELSGSSQLKLLDLRRTNFQVTFPTGWIIFQCSMQKLST</sequence>
<accession>G7ZXW2</accession>
<evidence type="ECO:0000313" key="1">
    <source>
        <dbReference type="EMBL" id="KEH28904.1"/>
    </source>
</evidence>
<reference evidence="1 3" key="2">
    <citation type="journal article" date="2014" name="BMC Genomics">
        <title>An improved genome release (version Mt4.0) for the model legume Medicago truncatula.</title>
        <authorList>
            <person name="Tang H."/>
            <person name="Krishnakumar V."/>
            <person name="Bidwell S."/>
            <person name="Rosen B."/>
            <person name="Chan A."/>
            <person name="Zhou S."/>
            <person name="Gentzbittel L."/>
            <person name="Childs K.L."/>
            <person name="Yandell M."/>
            <person name="Gundlach H."/>
            <person name="Mayer K.F."/>
            <person name="Schwartz D.C."/>
            <person name="Town C.D."/>
        </authorList>
    </citation>
    <scope>GENOME REANNOTATION</scope>
    <source>
        <strain evidence="1">A17</strain>
        <strain evidence="2 3">cv. Jemalong A17</strain>
    </source>
</reference>
<reference evidence="2" key="3">
    <citation type="submission" date="2015-04" db="UniProtKB">
        <authorList>
            <consortium name="EnsemblPlants"/>
        </authorList>
    </citation>
    <scope>IDENTIFICATION</scope>
    <source>
        <strain evidence="2">cv. Jemalong A17</strain>
    </source>
</reference>
<dbReference type="Proteomes" id="UP000002051">
    <property type="component" value="Chromosome 4"/>
</dbReference>
<gene>
    <name evidence="1" type="ordered locus">MTR_4g016855</name>
</gene>
<protein>
    <submittedName>
        <fullName evidence="1 2">Uncharacterized protein</fullName>
    </submittedName>
</protein>
<dbReference type="EnsemblPlants" id="KEH28904">
    <property type="protein sequence ID" value="KEH28904"/>
    <property type="gene ID" value="MTR_4g016855"/>
</dbReference>
<proteinExistence type="predicted"/>
<dbReference type="AlphaFoldDB" id="G7ZXW2"/>
<evidence type="ECO:0000313" key="3">
    <source>
        <dbReference type="Proteomes" id="UP000002051"/>
    </source>
</evidence>
<reference evidence="1 3" key="1">
    <citation type="journal article" date="2011" name="Nature">
        <title>The Medicago genome provides insight into the evolution of rhizobial symbioses.</title>
        <authorList>
            <person name="Young N.D."/>
            <person name="Debelle F."/>
            <person name="Oldroyd G.E."/>
            <person name="Geurts R."/>
            <person name="Cannon S.B."/>
            <person name="Udvardi M.K."/>
            <person name="Benedito V.A."/>
            <person name="Mayer K.F."/>
            <person name="Gouzy J."/>
            <person name="Schoof H."/>
            <person name="Van de Peer Y."/>
            <person name="Proost S."/>
            <person name="Cook D.R."/>
            <person name="Meyers B.C."/>
            <person name="Spannagl M."/>
            <person name="Cheung F."/>
            <person name="De Mita S."/>
            <person name="Krishnakumar V."/>
            <person name="Gundlach H."/>
            <person name="Zhou S."/>
            <person name="Mudge J."/>
            <person name="Bharti A.K."/>
            <person name="Murray J.D."/>
            <person name="Naoumkina M.A."/>
            <person name="Rosen B."/>
            <person name="Silverstein K.A."/>
            <person name="Tang H."/>
            <person name="Rombauts S."/>
            <person name="Zhao P.X."/>
            <person name="Zhou P."/>
            <person name="Barbe V."/>
            <person name="Bardou P."/>
            <person name="Bechner M."/>
            <person name="Bellec A."/>
            <person name="Berger A."/>
            <person name="Berges H."/>
            <person name="Bidwell S."/>
            <person name="Bisseling T."/>
            <person name="Choisne N."/>
            <person name="Couloux A."/>
            <person name="Denny R."/>
            <person name="Deshpande S."/>
            <person name="Dai X."/>
            <person name="Doyle J.J."/>
            <person name="Dudez A.M."/>
            <person name="Farmer A.D."/>
            <person name="Fouteau S."/>
            <person name="Franken C."/>
            <person name="Gibelin C."/>
            <person name="Gish J."/>
            <person name="Goldstein S."/>
            <person name="Gonzalez A.J."/>
            <person name="Green P.J."/>
            <person name="Hallab A."/>
            <person name="Hartog M."/>
            <person name="Hua A."/>
            <person name="Humphray S.J."/>
            <person name="Jeong D.H."/>
            <person name="Jing Y."/>
            <person name="Jocker A."/>
            <person name="Kenton S.M."/>
            <person name="Kim D.J."/>
            <person name="Klee K."/>
            <person name="Lai H."/>
            <person name="Lang C."/>
            <person name="Lin S."/>
            <person name="Macmil S.L."/>
            <person name="Magdelenat G."/>
            <person name="Matthews L."/>
            <person name="McCorrison J."/>
            <person name="Monaghan E.L."/>
            <person name="Mun J.H."/>
            <person name="Najar F.Z."/>
            <person name="Nicholson C."/>
            <person name="Noirot C."/>
            <person name="O'Bleness M."/>
            <person name="Paule C.R."/>
            <person name="Poulain J."/>
            <person name="Prion F."/>
            <person name="Qin B."/>
            <person name="Qu C."/>
            <person name="Retzel E.F."/>
            <person name="Riddle C."/>
            <person name="Sallet E."/>
            <person name="Samain S."/>
            <person name="Samson N."/>
            <person name="Sanders I."/>
            <person name="Saurat O."/>
            <person name="Scarpelli C."/>
            <person name="Schiex T."/>
            <person name="Segurens B."/>
            <person name="Severin A.J."/>
            <person name="Sherrier D.J."/>
            <person name="Shi R."/>
            <person name="Sims S."/>
            <person name="Singer S.R."/>
            <person name="Sinharoy S."/>
            <person name="Sterck L."/>
            <person name="Viollet A."/>
            <person name="Wang B.B."/>
            <person name="Wang K."/>
            <person name="Wang M."/>
            <person name="Wang X."/>
            <person name="Warfsmann J."/>
            <person name="Weissenbach J."/>
            <person name="White D.D."/>
            <person name="White J.D."/>
            <person name="Wiley G.B."/>
            <person name="Wincker P."/>
            <person name="Xing Y."/>
            <person name="Yang L."/>
            <person name="Yao Z."/>
            <person name="Ying F."/>
            <person name="Zhai J."/>
            <person name="Zhou L."/>
            <person name="Zuber A."/>
            <person name="Denarie J."/>
            <person name="Dixon R.A."/>
            <person name="May G.D."/>
            <person name="Schwartz D.C."/>
            <person name="Rogers J."/>
            <person name="Quetier F."/>
            <person name="Town C.D."/>
            <person name="Roe B.A."/>
        </authorList>
    </citation>
    <scope>NUCLEOTIDE SEQUENCE [LARGE SCALE GENOMIC DNA]</scope>
    <source>
        <strain evidence="1">A17</strain>
        <strain evidence="2 3">cv. Jemalong A17</strain>
    </source>
</reference>
<dbReference type="Gene3D" id="3.80.10.10">
    <property type="entry name" value="Ribonuclease Inhibitor"/>
    <property type="match status" value="1"/>
</dbReference>
<name>G7ZXW2_MEDTR</name>
<dbReference type="EMBL" id="CM001220">
    <property type="protein sequence ID" value="KEH28904.1"/>
    <property type="molecule type" value="Genomic_DNA"/>
</dbReference>
<organism evidence="2">
    <name type="scientific">Medicago truncatula</name>
    <name type="common">Barrel medic</name>
    <name type="synonym">Medicago tribuloides</name>
    <dbReference type="NCBI Taxonomy" id="3880"/>
    <lineage>
        <taxon>Eukaryota</taxon>
        <taxon>Viridiplantae</taxon>
        <taxon>Streptophyta</taxon>
        <taxon>Embryophyta</taxon>
        <taxon>Tracheophyta</taxon>
        <taxon>Spermatophyta</taxon>
        <taxon>Magnoliopsida</taxon>
        <taxon>eudicotyledons</taxon>
        <taxon>Gunneridae</taxon>
        <taxon>Pentapetalae</taxon>
        <taxon>rosids</taxon>
        <taxon>fabids</taxon>
        <taxon>Fabales</taxon>
        <taxon>Fabaceae</taxon>
        <taxon>Papilionoideae</taxon>
        <taxon>50 kb inversion clade</taxon>
        <taxon>NPAAA clade</taxon>
        <taxon>Hologalegina</taxon>
        <taxon>IRL clade</taxon>
        <taxon>Trifolieae</taxon>
        <taxon>Medicago</taxon>
    </lineage>
</organism>
<dbReference type="InterPro" id="IPR032675">
    <property type="entry name" value="LRR_dom_sf"/>
</dbReference>
<dbReference type="PaxDb" id="3880-AES84050"/>
<evidence type="ECO:0000313" key="2">
    <source>
        <dbReference type="EnsemblPlants" id="KEH28904"/>
    </source>
</evidence>
<keyword evidence="3" id="KW-1185">Reference proteome</keyword>
<dbReference type="HOGENOM" id="CLU_2593387_0_0_1"/>